<protein>
    <submittedName>
        <fullName evidence="1">Uncharacterized protein</fullName>
    </submittedName>
</protein>
<dbReference type="Proteomes" id="UP000835052">
    <property type="component" value="Unassembled WGS sequence"/>
</dbReference>
<name>A0A8S1HLG4_9PELO</name>
<proteinExistence type="predicted"/>
<gene>
    <name evidence="1" type="ORF">CAUJ_LOCUS12688</name>
</gene>
<reference evidence="1" key="1">
    <citation type="submission" date="2020-10" db="EMBL/GenBank/DDBJ databases">
        <authorList>
            <person name="Kikuchi T."/>
        </authorList>
    </citation>
    <scope>NUCLEOTIDE SEQUENCE</scope>
    <source>
        <strain evidence="1">NKZ352</strain>
    </source>
</reference>
<dbReference type="AlphaFoldDB" id="A0A8S1HLG4"/>
<evidence type="ECO:0000313" key="2">
    <source>
        <dbReference type="Proteomes" id="UP000835052"/>
    </source>
</evidence>
<dbReference type="EMBL" id="CAJGYM010000079">
    <property type="protein sequence ID" value="CAD6196776.1"/>
    <property type="molecule type" value="Genomic_DNA"/>
</dbReference>
<comment type="caution">
    <text evidence="1">The sequence shown here is derived from an EMBL/GenBank/DDBJ whole genome shotgun (WGS) entry which is preliminary data.</text>
</comment>
<accession>A0A8S1HLG4</accession>
<evidence type="ECO:0000313" key="1">
    <source>
        <dbReference type="EMBL" id="CAD6196776.1"/>
    </source>
</evidence>
<keyword evidence="2" id="KW-1185">Reference proteome</keyword>
<organism evidence="1 2">
    <name type="scientific">Caenorhabditis auriculariae</name>
    <dbReference type="NCBI Taxonomy" id="2777116"/>
    <lineage>
        <taxon>Eukaryota</taxon>
        <taxon>Metazoa</taxon>
        <taxon>Ecdysozoa</taxon>
        <taxon>Nematoda</taxon>
        <taxon>Chromadorea</taxon>
        <taxon>Rhabditida</taxon>
        <taxon>Rhabditina</taxon>
        <taxon>Rhabditomorpha</taxon>
        <taxon>Rhabditoidea</taxon>
        <taxon>Rhabditidae</taxon>
        <taxon>Peloderinae</taxon>
        <taxon>Caenorhabditis</taxon>
    </lineage>
</organism>
<sequence length="66" mass="7679">MAQKMLTTLDDELVVVEKEIMELDDLYRRTGQGVALTAQEKAFDIRQEILRLNEALLHFQHNCVSF</sequence>